<dbReference type="EMBL" id="CH473960">
    <property type="protein sequence ID" value="EDM16860.1"/>
    <property type="molecule type" value="Genomic_DNA"/>
</dbReference>
<sequence>MKSFFPEKMCKLTEDVVCSVVGTTSDANILSNELRLIARRYLLQYQEPIPCEQSFTAL</sequence>
<name>A6IG38_RAT</name>
<dbReference type="AlphaFoldDB" id="A6IG38"/>
<dbReference type="SUPFAM" id="SSF56235">
    <property type="entry name" value="N-terminal nucleophile aminohydrolases (Ntn hydrolases)"/>
    <property type="match status" value="1"/>
</dbReference>
<dbReference type="InterPro" id="IPR029055">
    <property type="entry name" value="Ntn_hydrolases_N"/>
</dbReference>
<proteinExistence type="predicted"/>
<keyword evidence="1" id="KW-0539">Nucleus</keyword>
<evidence type="ECO:0000313" key="2">
    <source>
        <dbReference type="EMBL" id="EDM16860.1"/>
    </source>
</evidence>
<evidence type="ECO:0000313" key="3">
    <source>
        <dbReference type="Proteomes" id="UP000234681"/>
    </source>
</evidence>
<accession>A6IG38</accession>
<reference evidence="2 3" key="1">
    <citation type="submission" date="2005-09" db="EMBL/GenBank/DDBJ databases">
        <authorList>
            <person name="Mural R.J."/>
            <person name="Li P.W."/>
            <person name="Adams M.D."/>
            <person name="Amanatides P.G."/>
            <person name="Baden-Tillson H."/>
            <person name="Barnstead M."/>
            <person name="Chin S.H."/>
            <person name="Dew I."/>
            <person name="Evans C.A."/>
            <person name="Ferriera S."/>
            <person name="Flanigan M."/>
            <person name="Fosler C."/>
            <person name="Glodek A."/>
            <person name="Gu Z."/>
            <person name="Holt R.A."/>
            <person name="Jennings D."/>
            <person name="Kraft C.L."/>
            <person name="Lu F."/>
            <person name="Nguyen T."/>
            <person name="Nusskern D.R."/>
            <person name="Pfannkoch C.M."/>
            <person name="Sitter C."/>
            <person name="Sutton G.G."/>
            <person name="Venter J.C."/>
            <person name="Wang Z."/>
            <person name="Woodage T."/>
            <person name="Zheng X.H."/>
            <person name="Zhong F."/>
        </authorList>
    </citation>
    <scope>NUCLEOTIDE SEQUENCE [LARGE SCALE GENOMIC DNA]</scope>
    <source>
        <strain>BN</strain>
        <strain evidence="3">Sprague-Dawley</strain>
    </source>
</reference>
<gene>
    <name evidence="2" type="ORF">rCG_48725</name>
</gene>
<dbReference type="GO" id="GO:0051603">
    <property type="term" value="P:proteolysis involved in protein catabolic process"/>
    <property type="evidence" value="ECO:0007669"/>
    <property type="project" value="InterPro"/>
</dbReference>
<protein>
    <submittedName>
        <fullName evidence="2">RCG48725</fullName>
    </submittedName>
</protein>
<dbReference type="Gene3D" id="3.60.20.10">
    <property type="entry name" value="Glutamine Phosphoribosylpyrophosphate, subunit 1, domain 1"/>
    <property type="match status" value="1"/>
</dbReference>
<dbReference type="Pfam" id="PF00227">
    <property type="entry name" value="Proteasome"/>
    <property type="match status" value="1"/>
</dbReference>
<dbReference type="InterPro" id="IPR001353">
    <property type="entry name" value="Proteasome_sua/b"/>
</dbReference>
<dbReference type="GO" id="GO:0005839">
    <property type="term" value="C:proteasome core complex"/>
    <property type="evidence" value="ECO:0007669"/>
    <property type="project" value="InterPro"/>
</dbReference>
<organism evidence="2 3">
    <name type="scientific">Rattus norvegicus</name>
    <name type="common">Rat</name>
    <dbReference type="NCBI Taxonomy" id="10116"/>
    <lineage>
        <taxon>Eukaryota</taxon>
        <taxon>Metazoa</taxon>
        <taxon>Chordata</taxon>
        <taxon>Craniata</taxon>
        <taxon>Vertebrata</taxon>
        <taxon>Euteleostomi</taxon>
        <taxon>Mammalia</taxon>
        <taxon>Eutheria</taxon>
        <taxon>Euarchontoglires</taxon>
        <taxon>Glires</taxon>
        <taxon>Rodentia</taxon>
        <taxon>Myomorpha</taxon>
        <taxon>Muroidea</taxon>
        <taxon>Muridae</taxon>
        <taxon>Murinae</taxon>
        <taxon>Rattus</taxon>
    </lineage>
</organism>
<dbReference type="Proteomes" id="UP000234681">
    <property type="component" value="Chromosome 7"/>
</dbReference>
<evidence type="ECO:0000256" key="1">
    <source>
        <dbReference type="ARBA" id="ARBA00023242"/>
    </source>
</evidence>